<dbReference type="RefSeq" id="WP_341273013.1">
    <property type="nucleotide sequence ID" value="NZ_SGXE01000001.1"/>
</dbReference>
<evidence type="ECO:0000313" key="6">
    <source>
        <dbReference type="EMBL" id="RZT00056.1"/>
    </source>
</evidence>
<evidence type="ECO:0000256" key="4">
    <source>
        <dbReference type="ARBA" id="ARBA00023136"/>
    </source>
</evidence>
<feature type="transmembrane region" description="Helical" evidence="5">
    <location>
        <begin position="80"/>
        <end position="100"/>
    </location>
</feature>
<reference evidence="6 7" key="1">
    <citation type="submission" date="2019-02" db="EMBL/GenBank/DDBJ databases">
        <title>Genomic Encyclopedia of Type Strains, Phase IV (KMG-IV): sequencing the most valuable type-strain genomes for metagenomic binning, comparative biology and taxonomic classification.</title>
        <authorList>
            <person name="Goeker M."/>
        </authorList>
    </citation>
    <scope>NUCLEOTIDE SEQUENCE [LARGE SCALE GENOMIC DNA]</scope>
    <source>
        <strain evidence="6 7">DSM 17196</strain>
    </source>
</reference>
<evidence type="ECO:0000313" key="7">
    <source>
        <dbReference type="Proteomes" id="UP000292262"/>
    </source>
</evidence>
<evidence type="ECO:0000256" key="2">
    <source>
        <dbReference type="ARBA" id="ARBA00022692"/>
    </source>
</evidence>
<comment type="caution">
    <text evidence="6">The sequence shown here is derived from an EMBL/GenBank/DDBJ whole genome shotgun (WGS) entry which is preliminary data.</text>
</comment>
<dbReference type="EMBL" id="SGXE01000001">
    <property type="protein sequence ID" value="RZT00056.1"/>
    <property type="molecule type" value="Genomic_DNA"/>
</dbReference>
<feature type="transmembrane region" description="Helical" evidence="5">
    <location>
        <begin position="112"/>
        <end position="130"/>
    </location>
</feature>
<dbReference type="Proteomes" id="UP000292262">
    <property type="component" value="Unassembled WGS sequence"/>
</dbReference>
<protein>
    <submittedName>
        <fullName evidence="6">DoxX-like protein</fullName>
    </submittedName>
</protein>
<keyword evidence="4 5" id="KW-0472">Membrane</keyword>
<evidence type="ECO:0000256" key="1">
    <source>
        <dbReference type="ARBA" id="ARBA00004141"/>
    </source>
</evidence>
<proteinExistence type="predicted"/>
<feature type="transmembrane region" description="Helical" evidence="5">
    <location>
        <begin position="12"/>
        <end position="34"/>
    </location>
</feature>
<keyword evidence="3 5" id="KW-1133">Transmembrane helix</keyword>
<comment type="subcellular location">
    <subcellularLocation>
        <location evidence="1">Membrane</location>
        <topology evidence="1">Multi-pass membrane protein</topology>
    </subcellularLocation>
</comment>
<sequence length="133" mass="15279">MSKPKDKPFGFFIPYNSMLLILTLFSSLSFIFYGMSCLRSARMIAEFKRFNLPQYRKLVGTLQLIGGFCLLLGYNFYTPLAFIAALGLAILMLLGIFTRIKVQDSFMITIPALFYALLNFYLAYSFFLVLQKN</sequence>
<dbReference type="AlphaFoldDB" id="A0A4Q7PI09"/>
<name>A0A4Q7PI09_9FLAO</name>
<feature type="transmembrane region" description="Helical" evidence="5">
    <location>
        <begin position="55"/>
        <end position="74"/>
    </location>
</feature>
<evidence type="ECO:0000256" key="5">
    <source>
        <dbReference type="SAM" id="Phobius"/>
    </source>
</evidence>
<gene>
    <name evidence="6" type="ORF">EV197_1286</name>
</gene>
<keyword evidence="7" id="KW-1185">Reference proteome</keyword>
<dbReference type="InterPro" id="IPR032808">
    <property type="entry name" value="DoxX"/>
</dbReference>
<keyword evidence="2 5" id="KW-0812">Transmembrane</keyword>
<evidence type="ECO:0000256" key="3">
    <source>
        <dbReference type="ARBA" id="ARBA00022989"/>
    </source>
</evidence>
<organism evidence="6 7">
    <name type="scientific">Aquimarina brevivitae</name>
    <dbReference type="NCBI Taxonomy" id="323412"/>
    <lineage>
        <taxon>Bacteria</taxon>
        <taxon>Pseudomonadati</taxon>
        <taxon>Bacteroidota</taxon>
        <taxon>Flavobacteriia</taxon>
        <taxon>Flavobacteriales</taxon>
        <taxon>Flavobacteriaceae</taxon>
        <taxon>Aquimarina</taxon>
    </lineage>
</organism>
<accession>A0A4Q7PI09</accession>
<dbReference type="Pfam" id="PF13564">
    <property type="entry name" value="DoxX_2"/>
    <property type="match status" value="1"/>
</dbReference>
<dbReference type="GO" id="GO:0016020">
    <property type="term" value="C:membrane"/>
    <property type="evidence" value="ECO:0007669"/>
    <property type="project" value="UniProtKB-SubCell"/>
</dbReference>